<dbReference type="InterPro" id="IPR023997">
    <property type="entry name" value="TonB-dep_OMP_SusC/RagA_CS"/>
</dbReference>
<keyword evidence="5 7" id="KW-0472">Membrane</keyword>
<dbReference type="SUPFAM" id="SSF49464">
    <property type="entry name" value="Carboxypeptidase regulatory domain-like"/>
    <property type="match status" value="1"/>
</dbReference>
<dbReference type="SUPFAM" id="SSF56935">
    <property type="entry name" value="Porins"/>
    <property type="match status" value="1"/>
</dbReference>
<evidence type="ECO:0000256" key="6">
    <source>
        <dbReference type="ARBA" id="ARBA00023237"/>
    </source>
</evidence>
<comment type="subcellular location">
    <subcellularLocation>
        <location evidence="1 7">Cell outer membrane</location>
        <topology evidence="1 7">Multi-pass membrane protein</topology>
    </subcellularLocation>
</comment>
<keyword evidence="6 7" id="KW-0998">Cell outer membrane</keyword>
<evidence type="ECO:0000256" key="4">
    <source>
        <dbReference type="ARBA" id="ARBA00022692"/>
    </source>
</evidence>
<evidence type="ECO:0000256" key="1">
    <source>
        <dbReference type="ARBA" id="ARBA00004571"/>
    </source>
</evidence>
<dbReference type="Gene3D" id="2.170.130.10">
    <property type="entry name" value="TonB-dependent receptor, plug domain"/>
    <property type="match status" value="1"/>
</dbReference>
<dbReference type="Gene3D" id="2.60.40.1120">
    <property type="entry name" value="Carboxypeptidase-like, regulatory domain"/>
    <property type="match status" value="1"/>
</dbReference>
<dbReference type="EMBL" id="WKLP01000003">
    <property type="protein sequence ID" value="MRY10425.1"/>
    <property type="molecule type" value="Genomic_DNA"/>
</dbReference>
<keyword evidence="3 7" id="KW-1134">Transmembrane beta strand</keyword>
<reference evidence="9" key="1">
    <citation type="journal article" date="2019" name="Nat. Med.">
        <title>A library of human gut bacterial isolates paired with longitudinal multiomics data enables mechanistic microbiome research.</title>
        <authorList>
            <person name="Poyet M."/>
            <person name="Groussin M."/>
            <person name="Gibbons S.M."/>
            <person name="Avila-Pacheco J."/>
            <person name="Jiang X."/>
            <person name="Kearney S.M."/>
            <person name="Perrotta A.R."/>
            <person name="Berdy B."/>
            <person name="Zhao S."/>
            <person name="Lieberman T.D."/>
            <person name="Swanson P.K."/>
            <person name="Smith M."/>
            <person name="Roesemann S."/>
            <person name="Alexander J.E."/>
            <person name="Rich S.A."/>
            <person name="Livny J."/>
            <person name="Vlamakis H."/>
            <person name="Clish C."/>
            <person name="Bullock K."/>
            <person name="Deik A."/>
            <person name="Scott J."/>
            <person name="Pierce K.A."/>
            <person name="Xavier R.J."/>
            <person name="Alm E.J."/>
        </authorList>
    </citation>
    <scope>NUCLEOTIDE SEQUENCE</scope>
    <source>
        <strain evidence="9">BIOML-A4</strain>
    </source>
</reference>
<evidence type="ECO:0000256" key="5">
    <source>
        <dbReference type="ARBA" id="ARBA00023136"/>
    </source>
</evidence>
<sequence length="1144" mass="129159">MSNMKHLFKQMVFLTLLLTFPLLEIHAQITVNMKNKPASEVVKQIEKVSKYRFFYKKSLPGMTTPITVEANDQSIEAVMGQIVKQISVSYTIKGETQVVLTEPERQTVVTTQDKVVKGVVNDVNGEPVIGANVSVKGTTIGTITDIDGNFALEIPENATILVSYIGYISQEVEVGNKTLLNILLKEDSQALDEVVVVGYGTQKKVNLTGSITAIKTSELENIPVSNLSNALAGRAPGVTITNNSGFAGASSSIRIRGSFGEPLYVINGIIRDKTAFDSLDPNEVESINILKDAASASIYGSKAGNGVVLVTTKKGEIQKPVFQYKASYTAANTTRPLQDFSATDELIFANKAAVYQNSLLENPDPNFQVPYGADVFDYFKDKSYNINDLIWQNPWNQEHNISVNGGNEKITYYMMLGYHGEDGSYQNTNYNRYNFRSDITTKITDAFKVNFNISGNERDYKRFYWPYDWDPESMTLSDFYRTTFNSSRLRPWYVDEVGNPSDKRTEYPVVMGGSHFGELVLGDNYEKTRARNLEAILRFDLDLEKYVKGLTTAVIGQYNAADKNRKRFATFNKSYMFQSGSVDNIFKPGPVDPNQMNVHNLSHAYENIQENVWLDQAYQFNWLLNYNRSFGKHNISGMVAYEIAKSTTKYLTGMAEDLLTSSIDQIFVASPDKTHRDFNGNETETSRLSWVGRFNYNFDDRYIAEFSFREDGNSKFGPGRRWGFFPSFSLGWRISNEEFMKSVEWLSNLKLRGSYGTTGDDTDTSVDDGVLAAFGWRNKFKSATGYMFGSNYYPGIAVGSSPNQYLTWATLKVYDAGIDYGFLNNSLVGEFDFFHKKKTDILQQRVASVPDTYGRDKAAENYAEQQWTGFEMSLRYSNHIGHVNYSVNANMGYVKDKWTKYDEPENLPAWKSRIGHPNDFLKGYICEGIIRTQEQLDALPEGFTQFGKKPRLGQLLYKDIRGANEELGADGKVDSNDWDYLSRRATPRINYGFGFSVEWKGLSVEALFQGVGGYDRMIKTNNGDGVFQVGDRPYFELWAGDVWTPENVNAKYPAATGEWSEDYGAAGSSFWVRNGAYLRLKNLNIAYTLPKQWYQNWGLSQIQIFGNGTNLFSISGMDEMDPEQEKLDSYPIMRTFTVGLNVNF</sequence>
<feature type="domain" description="TonB-dependent receptor plug" evidence="8">
    <location>
        <begin position="204"/>
        <end position="307"/>
    </location>
</feature>
<keyword evidence="2 7" id="KW-0813">Transport</keyword>
<evidence type="ECO:0000313" key="9">
    <source>
        <dbReference type="EMBL" id="MRY10425.1"/>
    </source>
</evidence>
<name>A0A6G1Z9E1_9BACT</name>
<dbReference type="NCBIfam" id="TIGR04057">
    <property type="entry name" value="SusC_RagA_signa"/>
    <property type="match status" value="1"/>
</dbReference>
<dbReference type="InterPro" id="IPR012910">
    <property type="entry name" value="Plug_dom"/>
</dbReference>
<accession>A0A6G1Z9E1</accession>
<evidence type="ECO:0000259" key="8">
    <source>
        <dbReference type="Pfam" id="PF07715"/>
    </source>
</evidence>
<dbReference type="InterPro" id="IPR008969">
    <property type="entry name" value="CarboxyPept-like_regulatory"/>
</dbReference>
<dbReference type="Pfam" id="PF07715">
    <property type="entry name" value="Plug"/>
    <property type="match status" value="1"/>
</dbReference>
<dbReference type="Pfam" id="PF13715">
    <property type="entry name" value="CarbopepD_reg_2"/>
    <property type="match status" value="1"/>
</dbReference>
<dbReference type="InterPro" id="IPR039426">
    <property type="entry name" value="TonB-dep_rcpt-like"/>
</dbReference>
<dbReference type="GO" id="GO:0009279">
    <property type="term" value="C:cell outer membrane"/>
    <property type="evidence" value="ECO:0007669"/>
    <property type="project" value="UniProtKB-SubCell"/>
</dbReference>
<dbReference type="AlphaFoldDB" id="A0A6G1Z9E1"/>
<dbReference type="InterPro" id="IPR023996">
    <property type="entry name" value="TonB-dep_OMP_SusC/RagA"/>
</dbReference>
<dbReference type="PROSITE" id="PS52016">
    <property type="entry name" value="TONB_DEPENDENT_REC_3"/>
    <property type="match status" value="1"/>
</dbReference>
<dbReference type="InterPro" id="IPR037066">
    <property type="entry name" value="Plug_dom_sf"/>
</dbReference>
<dbReference type="NCBIfam" id="TIGR04056">
    <property type="entry name" value="OMP_RagA_SusC"/>
    <property type="match status" value="1"/>
</dbReference>
<comment type="caution">
    <text evidence="9">The sequence shown here is derived from an EMBL/GenBank/DDBJ whole genome shotgun (WGS) entry which is preliminary data.</text>
</comment>
<keyword evidence="4 7" id="KW-0812">Transmembrane</keyword>
<gene>
    <name evidence="9" type="ORF">GKE01_02960</name>
</gene>
<evidence type="ECO:0000256" key="2">
    <source>
        <dbReference type="ARBA" id="ARBA00022448"/>
    </source>
</evidence>
<evidence type="ECO:0000256" key="3">
    <source>
        <dbReference type="ARBA" id="ARBA00022452"/>
    </source>
</evidence>
<protein>
    <submittedName>
        <fullName evidence="9">SusC/RagA family TonB-linked outer membrane protein</fullName>
    </submittedName>
</protein>
<evidence type="ECO:0000256" key="7">
    <source>
        <dbReference type="PROSITE-ProRule" id="PRU01360"/>
    </source>
</evidence>
<comment type="similarity">
    <text evidence="7">Belongs to the TonB-dependent receptor family.</text>
</comment>
<dbReference type="FunFam" id="2.60.40.1120:FF:000003">
    <property type="entry name" value="Outer membrane protein Omp121"/>
    <property type="match status" value="1"/>
</dbReference>
<dbReference type="InterPro" id="IPR036942">
    <property type="entry name" value="Beta-barrel_TonB_sf"/>
</dbReference>
<dbReference type="Gene3D" id="2.40.170.20">
    <property type="entry name" value="TonB-dependent receptor, beta-barrel domain"/>
    <property type="match status" value="1"/>
</dbReference>
<organism evidence="9">
    <name type="scientific">Parabacteroides goldsteinii</name>
    <dbReference type="NCBI Taxonomy" id="328812"/>
    <lineage>
        <taxon>Bacteria</taxon>
        <taxon>Pseudomonadati</taxon>
        <taxon>Bacteroidota</taxon>
        <taxon>Bacteroidia</taxon>
        <taxon>Bacteroidales</taxon>
        <taxon>Tannerellaceae</taxon>
        <taxon>Parabacteroides</taxon>
    </lineage>
</organism>
<proteinExistence type="inferred from homology"/>